<dbReference type="SUPFAM" id="SSF55469">
    <property type="entry name" value="FMN-dependent nitroreductase-like"/>
    <property type="match status" value="1"/>
</dbReference>
<dbReference type="InterPro" id="IPR000415">
    <property type="entry name" value="Nitroreductase-like"/>
</dbReference>
<keyword evidence="2" id="KW-0560">Oxidoreductase</keyword>
<evidence type="ECO:0000256" key="3">
    <source>
        <dbReference type="SAM" id="MobiDB-lite"/>
    </source>
</evidence>
<dbReference type="Gene3D" id="3.40.109.10">
    <property type="entry name" value="NADH Oxidase"/>
    <property type="match status" value="1"/>
</dbReference>
<dbReference type="GO" id="GO:0016491">
    <property type="term" value="F:oxidoreductase activity"/>
    <property type="evidence" value="ECO:0007669"/>
    <property type="project" value="UniProtKB-KW"/>
</dbReference>
<dbReference type="EMBL" id="CT025836">
    <property type="protein sequence ID" value="CAJ31224.1"/>
    <property type="molecule type" value="Genomic_DNA"/>
</dbReference>
<evidence type="ECO:0000256" key="2">
    <source>
        <dbReference type="ARBA" id="ARBA00023002"/>
    </source>
</evidence>
<dbReference type="PANTHER" id="PTHR43673">
    <property type="entry name" value="NAD(P)H NITROREDUCTASE YDGI-RELATED"/>
    <property type="match status" value="1"/>
</dbReference>
<name>Q3IBJ1_9BACT</name>
<dbReference type="CDD" id="cd02062">
    <property type="entry name" value="Nitro_FMN_reductase"/>
    <property type="match status" value="1"/>
</dbReference>
<gene>
    <name evidence="5" type="ORF">ws7f8_38</name>
</gene>
<protein>
    <submittedName>
        <fullName evidence="5">Nitroreductase family</fullName>
    </submittedName>
</protein>
<comment type="similarity">
    <text evidence="1">Belongs to the nitroreductase family.</text>
</comment>
<organism evidence="5">
    <name type="scientific">uncultured sulfate-reducing bacterium</name>
    <dbReference type="NCBI Taxonomy" id="153939"/>
    <lineage>
        <taxon>Bacteria</taxon>
        <taxon>environmental samples</taxon>
    </lineage>
</organism>
<evidence type="ECO:0000256" key="1">
    <source>
        <dbReference type="ARBA" id="ARBA00007118"/>
    </source>
</evidence>
<dbReference type="InterPro" id="IPR029479">
    <property type="entry name" value="Nitroreductase"/>
</dbReference>
<accession>Q3IBJ1</accession>
<proteinExistence type="inferred from homology"/>
<feature type="region of interest" description="Disordered" evidence="3">
    <location>
        <begin position="1"/>
        <end position="26"/>
    </location>
</feature>
<sequence>MQTAPREASGAARRAGAGHPIGSEARTKGRAMELKEVIGRRRSIRVFAPYRPVERAKVQKMLEAARRSSCAGNVMNIRGVVIWRDKASKKLVDSIKLPLSYQQMQTAPVFILWYNECMAYRGEHWVASVMELAETRRLGADLERTREEIEKMLAPAFMAMDPVQTGSSPGAFMDCGLAIAQATLVAYEEGLGSCLMGGPVLARVAKRLKVPDTGIPLCLQALGYPAESWEAGGQTNKPELGELFYEMECGKPFESDPAVVEELKAAKMIQRPPPLPWREAELQYLIKAVDLETRLVRLDSLVPDEDEKSGW</sequence>
<evidence type="ECO:0000313" key="5">
    <source>
        <dbReference type="EMBL" id="CAJ31224.1"/>
    </source>
</evidence>
<dbReference type="Pfam" id="PF00881">
    <property type="entry name" value="Nitroreductase"/>
    <property type="match status" value="1"/>
</dbReference>
<feature type="compositionally biased region" description="Low complexity" evidence="3">
    <location>
        <begin position="1"/>
        <end position="18"/>
    </location>
</feature>
<dbReference type="AlphaFoldDB" id="Q3IBJ1"/>
<dbReference type="PANTHER" id="PTHR43673:SF10">
    <property type="entry name" value="NADH DEHYDROGENASE_NAD(P)H NITROREDUCTASE XCC3605-RELATED"/>
    <property type="match status" value="1"/>
</dbReference>
<evidence type="ECO:0000259" key="4">
    <source>
        <dbReference type="Pfam" id="PF00881"/>
    </source>
</evidence>
<feature type="domain" description="Nitroreductase" evidence="4">
    <location>
        <begin position="39"/>
        <end position="224"/>
    </location>
</feature>
<reference evidence="5" key="1">
    <citation type="journal article" date="2005" name="J. Bacteriol.">
        <title>Clustered genes related to sulfate respiration in uncultured prokaryotes support the theory of their concomitant horizontal transfer.</title>
        <authorList>
            <person name="Mussmann M."/>
            <person name="Richter M."/>
            <person name="Lombardot T."/>
            <person name="Meyerdierks A."/>
            <person name="Kuever J."/>
            <person name="Kube M."/>
            <person name="Glockner F.O."/>
            <person name="Amann R."/>
        </authorList>
    </citation>
    <scope>NUCLEOTIDE SEQUENCE</scope>
</reference>